<dbReference type="RefSeq" id="WP_096602476.1">
    <property type="nucleotide sequence ID" value="NZ_OBEN01000007.1"/>
</dbReference>
<dbReference type="UniPathway" id="UPA00138"/>
<feature type="domain" description="Pyruvate phosphate dikinase AMP/ATP-binding" evidence="17">
    <location>
        <begin position="18"/>
        <end position="348"/>
    </location>
</feature>
<evidence type="ECO:0000256" key="8">
    <source>
        <dbReference type="ARBA" id="ARBA00022723"/>
    </source>
</evidence>
<evidence type="ECO:0000256" key="5">
    <source>
        <dbReference type="ARBA" id="ARBA00011996"/>
    </source>
</evidence>
<evidence type="ECO:0000259" key="16">
    <source>
        <dbReference type="Pfam" id="PF00391"/>
    </source>
</evidence>
<evidence type="ECO:0000256" key="10">
    <source>
        <dbReference type="ARBA" id="ARBA00022777"/>
    </source>
</evidence>
<evidence type="ECO:0000313" key="19">
    <source>
        <dbReference type="EMBL" id="SNZ14979.1"/>
    </source>
</evidence>
<evidence type="ECO:0000256" key="9">
    <source>
        <dbReference type="ARBA" id="ARBA00022741"/>
    </source>
</evidence>
<dbReference type="Pfam" id="PF00391">
    <property type="entry name" value="PEP-utilizers"/>
    <property type="match status" value="1"/>
</dbReference>
<proteinExistence type="inferred from homology"/>
<dbReference type="InterPro" id="IPR023151">
    <property type="entry name" value="PEP_util_CS"/>
</dbReference>
<comment type="pathway">
    <text evidence="3 15">Carbohydrate biosynthesis; gluconeogenesis.</text>
</comment>
<dbReference type="InterPro" id="IPR008279">
    <property type="entry name" value="PEP-util_enz_mobile_dom"/>
</dbReference>
<dbReference type="FunFam" id="3.30.470.20:FF:000017">
    <property type="entry name" value="Phosphoenolpyruvate synthase"/>
    <property type="match status" value="1"/>
</dbReference>
<dbReference type="GO" id="GO:0005524">
    <property type="term" value="F:ATP binding"/>
    <property type="evidence" value="ECO:0007669"/>
    <property type="project" value="UniProtKB-KW"/>
</dbReference>
<dbReference type="InterPro" id="IPR013815">
    <property type="entry name" value="ATP_grasp_subdomain_1"/>
</dbReference>
<dbReference type="Gene3D" id="3.20.20.60">
    <property type="entry name" value="Phosphoenolpyruvate-binding domains"/>
    <property type="match status" value="1"/>
</dbReference>
<comment type="similarity">
    <text evidence="4 15">Belongs to the PEP-utilizing enzyme family.</text>
</comment>
<dbReference type="PANTHER" id="PTHR43030">
    <property type="entry name" value="PHOSPHOENOLPYRUVATE SYNTHASE"/>
    <property type="match status" value="1"/>
</dbReference>
<keyword evidence="12 15" id="KW-0460">Magnesium</keyword>
<keyword evidence="7 15" id="KW-0808">Transferase</keyword>
<evidence type="ECO:0000259" key="17">
    <source>
        <dbReference type="Pfam" id="PF01326"/>
    </source>
</evidence>
<evidence type="ECO:0000256" key="12">
    <source>
        <dbReference type="ARBA" id="ARBA00022842"/>
    </source>
</evidence>
<dbReference type="Pfam" id="PF02896">
    <property type="entry name" value="PEP-utilizers_C"/>
    <property type="match status" value="1"/>
</dbReference>
<feature type="domain" description="PEP-utilising enzyme C-terminal" evidence="18">
    <location>
        <begin position="489"/>
        <end position="844"/>
    </location>
</feature>
<dbReference type="InterPro" id="IPR040442">
    <property type="entry name" value="Pyrv_kinase-like_dom_sf"/>
</dbReference>
<dbReference type="Gene3D" id="3.30.470.20">
    <property type="entry name" value="ATP-grasp fold, B domain"/>
    <property type="match status" value="1"/>
</dbReference>
<dbReference type="EMBL" id="OBEN01000007">
    <property type="protein sequence ID" value="SNZ14979.1"/>
    <property type="molecule type" value="Genomic_DNA"/>
</dbReference>
<keyword evidence="8 15" id="KW-0479">Metal-binding</keyword>
<keyword evidence="20" id="KW-1185">Reference proteome</keyword>
<dbReference type="GO" id="GO:0008986">
    <property type="term" value="F:pyruvate, water dikinase activity"/>
    <property type="evidence" value="ECO:0007669"/>
    <property type="project" value="UniProtKB-EC"/>
</dbReference>
<dbReference type="Gene3D" id="3.50.30.10">
    <property type="entry name" value="Phosphohistidine domain"/>
    <property type="match status" value="1"/>
</dbReference>
<comment type="cofactor">
    <cofactor evidence="1 15">
        <name>Mg(2+)</name>
        <dbReference type="ChEBI" id="CHEBI:18420"/>
    </cofactor>
</comment>
<dbReference type="OrthoDB" id="9765468at2"/>
<evidence type="ECO:0000256" key="3">
    <source>
        <dbReference type="ARBA" id="ARBA00004742"/>
    </source>
</evidence>
<reference evidence="20" key="1">
    <citation type="submission" date="2017-09" db="EMBL/GenBank/DDBJ databases">
        <authorList>
            <person name="Varghese N."/>
            <person name="Submissions S."/>
        </authorList>
    </citation>
    <scope>NUCLEOTIDE SEQUENCE [LARGE SCALE GENOMIC DNA]</scope>
    <source>
        <strain evidence="20">DSM 2913</strain>
    </source>
</reference>
<dbReference type="InterPro" id="IPR002192">
    <property type="entry name" value="PPDK_AMP/ATP-bd"/>
</dbReference>
<dbReference type="AlphaFoldDB" id="A0A285NZV0"/>
<evidence type="ECO:0000256" key="6">
    <source>
        <dbReference type="ARBA" id="ARBA00021623"/>
    </source>
</evidence>
<dbReference type="FunFam" id="3.30.1490.20:FF:000010">
    <property type="entry name" value="Phosphoenolpyruvate synthase"/>
    <property type="match status" value="1"/>
</dbReference>
<dbReference type="PROSITE" id="PS00370">
    <property type="entry name" value="PEP_ENZYMES_PHOS_SITE"/>
    <property type="match status" value="1"/>
</dbReference>
<evidence type="ECO:0000256" key="4">
    <source>
        <dbReference type="ARBA" id="ARBA00007837"/>
    </source>
</evidence>
<comment type="function">
    <text evidence="2 15">Catalyzes the phosphorylation of pyruvate to phosphoenolpyruvate.</text>
</comment>
<dbReference type="PIRSF" id="PIRSF000854">
    <property type="entry name" value="PEP_synthase"/>
    <property type="match status" value="1"/>
</dbReference>
<evidence type="ECO:0000256" key="14">
    <source>
        <dbReference type="ARBA" id="ARBA00047700"/>
    </source>
</evidence>
<evidence type="ECO:0000256" key="1">
    <source>
        <dbReference type="ARBA" id="ARBA00001946"/>
    </source>
</evidence>
<dbReference type="Pfam" id="PF01326">
    <property type="entry name" value="PPDK_N"/>
    <property type="match status" value="1"/>
</dbReference>
<dbReference type="GO" id="GO:0046872">
    <property type="term" value="F:metal ion binding"/>
    <property type="evidence" value="ECO:0007669"/>
    <property type="project" value="UniProtKB-KW"/>
</dbReference>
<keyword evidence="11 15" id="KW-0067">ATP-binding</keyword>
<evidence type="ECO:0000313" key="20">
    <source>
        <dbReference type="Proteomes" id="UP000218627"/>
    </source>
</evidence>
<dbReference type="PROSITE" id="PS00742">
    <property type="entry name" value="PEP_ENZYMES_2"/>
    <property type="match status" value="1"/>
</dbReference>
<evidence type="ECO:0000256" key="15">
    <source>
        <dbReference type="PIRNR" id="PIRNR000854"/>
    </source>
</evidence>
<dbReference type="SUPFAM" id="SSF56059">
    <property type="entry name" value="Glutathione synthetase ATP-binding domain-like"/>
    <property type="match status" value="1"/>
</dbReference>
<dbReference type="InterPro" id="IPR036637">
    <property type="entry name" value="Phosphohistidine_dom_sf"/>
</dbReference>
<dbReference type="FunFam" id="3.50.30.10:FF:000002">
    <property type="entry name" value="Phosphoenolpyruvate synthase"/>
    <property type="match status" value="1"/>
</dbReference>
<protein>
    <recommendedName>
        <fullName evidence="6 15">Phosphoenolpyruvate synthase</fullName>
        <shortName evidence="15">PEP synthase</shortName>
        <ecNumber evidence="5 15">2.7.9.2</ecNumber>
    </recommendedName>
    <alternativeName>
        <fullName evidence="13 15">Pyruvate, water dikinase</fullName>
    </alternativeName>
</protein>
<dbReference type="InterPro" id="IPR018274">
    <property type="entry name" value="PEP_util_AS"/>
</dbReference>
<dbReference type="PANTHER" id="PTHR43030:SF1">
    <property type="entry name" value="PHOSPHOENOLPYRUVATE SYNTHASE"/>
    <property type="match status" value="1"/>
</dbReference>
<dbReference type="NCBIfam" id="TIGR01418">
    <property type="entry name" value="PEP_synth"/>
    <property type="match status" value="1"/>
</dbReference>
<dbReference type="NCBIfam" id="NF005057">
    <property type="entry name" value="PRK06464.1"/>
    <property type="match status" value="1"/>
</dbReference>
<evidence type="ECO:0000256" key="7">
    <source>
        <dbReference type="ARBA" id="ARBA00022679"/>
    </source>
</evidence>
<dbReference type="Gene3D" id="3.30.1490.20">
    <property type="entry name" value="ATP-grasp fold, A domain"/>
    <property type="match status" value="1"/>
</dbReference>
<accession>A0A285NZV0</accession>
<keyword evidence="9 15" id="KW-0547">Nucleotide-binding</keyword>
<gene>
    <name evidence="19" type="ORF">SAMN06265353_1244</name>
</gene>
<dbReference type="Proteomes" id="UP000218627">
    <property type="component" value="Unassembled WGS sequence"/>
</dbReference>
<sequence length="853" mass="95589">MAERYLVWLDEVGIEDIPLVGGKNASLGEMIKNLSSLGINIPYGFVVTSEAYYEFLRYNKLEEEIKKILKGLDTKNIEDLAKRGHQVRELIRGGEFPSHIEELIKEYYAKLSEKYGSFAVDVAVRSSATAEDLPHASFAGQQETYLNVVGAENVLTAIKNGFASLFTDRAISYRESFGFDHFKVGVAMGVQKMVRSDMGASGVMFTLDTESGFKNVVVINAAYGLGELIVQGAITPDEYMVFKPTLQAGYSAIIEKKLGRKDRKMVYGVGGERTKIVNVPISEQKQFALTDDEILKLAKWGILIEEHYSKKNGRWTPMDIEWAKDGILNELFVVQARPETVHSRKEERVLKVYKFVEPIEEREKKRLVYGIAVGDKIAVGKVRVIYDLKDAGKFQEGEVLVTDITDPDWEPIMKKASAIITNRGGRTAHAAIVARELGIPAVVGTHKATEILKSGMEVTVSCAEGEIGYVYDGHIPFEVEEINLEHLPRPKTKIMMNVGNPESAFKYSFIPNDGVGLAREEFIIANYIKIHPLALIHYEELKELYLKLEKEGLIDEKGYCLMSAIQNNARGELAEKLVKGRDKKAIPLRRIIEDIENLTFGYEDKAQYFVKKLSYGIAKISAAFYPNPVIVRFSDFKSNEYRGLIGGELFEPEEENPMLGWRGASRYYSDTYKPAFGLECQAILRVRNKMGLTNTKVMVPFCRTPEEGQRVLKVMEEFKLRKGDNGLEVYVMAELPSNVLLADKFAEIFDGFSIGSNDLTQLTLGLDRDSALVAHLYDERNEAVKRLISQLIKVAKEKGKKVGICGQGPSDFPEFAVFLVEEGIDSISLNPDSVLKTMLVVSKAEEKLRGVVK</sequence>
<dbReference type="GO" id="GO:0006094">
    <property type="term" value="P:gluconeogenesis"/>
    <property type="evidence" value="ECO:0007669"/>
    <property type="project" value="UniProtKB-UniPathway"/>
</dbReference>
<organism evidence="19 20">
    <name type="scientific">Hydrogenobacter hydrogenophilus</name>
    <dbReference type="NCBI Taxonomy" id="35835"/>
    <lineage>
        <taxon>Bacteria</taxon>
        <taxon>Pseudomonadati</taxon>
        <taxon>Aquificota</taxon>
        <taxon>Aquificia</taxon>
        <taxon>Aquificales</taxon>
        <taxon>Aquificaceae</taxon>
        <taxon>Hydrogenobacter</taxon>
    </lineage>
</organism>
<name>A0A285NZV0_9AQUI</name>
<dbReference type="SUPFAM" id="SSF52009">
    <property type="entry name" value="Phosphohistidine domain"/>
    <property type="match status" value="1"/>
</dbReference>
<keyword evidence="10 15" id="KW-0418">Kinase</keyword>
<feature type="domain" description="PEP-utilising enzyme mobile" evidence="16">
    <location>
        <begin position="394"/>
        <end position="465"/>
    </location>
</feature>
<evidence type="ECO:0000256" key="11">
    <source>
        <dbReference type="ARBA" id="ARBA00022840"/>
    </source>
</evidence>
<comment type="catalytic activity">
    <reaction evidence="14 15">
        <text>pyruvate + ATP + H2O = phosphoenolpyruvate + AMP + phosphate + 2 H(+)</text>
        <dbReference type="Rhea" id="RHEA:11364"/>
        <dbReference type="ChEBI" id="CHEBI:15361"/>
        <dbReference type="ChEBI" id="CHEBI:15377"/>
        <dbReference type="ChEBI" id="CHEBI:15378"/>
        <dbReference type="ChEBI" id="CHEBI:30616"/>
        <dbReference type="ChEBI" id="CHEBI:43474"/>
        <dbReference type="ChEBI" id="CHEBI:58702"/>
        <dbReference type="ChEBI" id="CHEBI:456215"/>
        <dbReference type="EC" id="2.7.9.2"/>
    </reaction>
</comment>
<evidence type="ECO:0000259" key="18">
    <source>
        <dbReference type="Pfam" id="PF02896"/>
    </source>
</evidence>
<evidence type="ECO:0000256" key="2">
    <source>
        <dbReference type="ARBA" id="ARBA00002988"/>
    </source>
</evidence>
<evidence type="ECO:0000256" key="13">
    <source>
        <dbReference type="ARBA" id="ARBA00033470"/>
    </source>
</evidence>
<dbReference type="InterPro" id="IPR006319">
    <property type="entry name" value="PEP_synth"/>
</dbReference>
<dbReference type="InterPro" id="IPR015813">
    <property type="entry name" value="Pyrv/PenolPyrv_kinase-like_dom"/>
</dbReference>
<dbReference type="InterPro" id="IPR000121">
    <property type="entry name" value="PEP_util_C"/>
</dbReference>
<keyword evidence="19" id="KW-0670">Pyruvate</keyword>
<dbReference type="EC" id="2.7.9.2" evidence="5 15"/>
<dbReference type="SUPFAM" id="SSF51621">
    <property type="entry name" value="Phosphoenolpyruvate/pyruvate domain"/>
    <property type="match status" value="1"/>
</dbReference>